<dbReference type="EnsemblPlants" id="KEH32910">
    <property type="protein sequence ID" value="KEH32910"/>
    <property type="gene ID" value="MTR_3g011430"/>
</dbReference>
<keyword evidence="3" id="KW-1185">Reference proteome</keyword>
<evidence type="ECO:0000313" key="1">
    <source>
        <dbReference type="EMBL" id="KEH32910.1"/>
    </source>
</evidence>
<reference evidence="1 3" key="1">
    <citation type="journal article" date="2011" name="Nature">
        <title>The Medicago genome provides insight into the evolution of rhizobial symbioses.</title>
        <authorList>
            <person name="Young N.D."/>
            <person name="Debelle F."/>
            <person name="Oldroyd G.E."/>
            <person name="Geurts R."/>
            <person name="Cannon S.B."/>
            <person name="Udvardi M.K."/>
            <person name="Benedito V.A."/>
            <person name="Mayer K.F."/>
            <person name="Gouzy J."/>
            <person name="Schoof H."/>
            <person name="Van de Peer Y."/>
            <person name="Proost S."/>
            <person name="Cook D.R."/>
            <person name="Meyers B.C."/>
            <person name="Spannagl M."/>
            <person name="Cheung F."/>
            <person name="De Mita S."/>
            <person name="Krishnakumar V."/>
            <person name="Gundlach H."/>
            <person name="Zhou S."/>
            <person name="Mudge J."/>
            <person name="Bharti A.K."/>
            <person name="Murray J.D."/>
            <person name="Naoumkina M.A."/>
            <person name="Rosen B."/>
            <person name="Silverstein K.A."/>
            <person name="Tang H."/>
            <person name="Rombauts S."/>
            <person name="Zhao P.X."/>
            <person name="Zhou P."/>
            <person name="Barbe V."/>
            <person name="Bardou P."/>
            <person name="Bechner M."/>
            <person name="Bellec A."/>
            <person name="Berger A."/>
            <person name="Berges H."/>
            <person name="Bidwell S."/>
            <person name="Bisseling T."/>
            <person name="Choisne N."/>
            <person name="Couloux A."/>
            <person name="Denny R."/>
            <person name="Deshpande S."/>
            <person name="Dai X."/>
            <person name="Doyle J.J."/>
            <person name="Dudez A.M."/>
            <person name="Farmer A.D."/>
            <person name="Fouteau S."/>
            <person name="Franken C."/>
            <person name="Gibelin C."/>
            <person name="Gish J."/>
            <person name="Goldstein S."/>
            <person name="Gonzalez A.J."/>
            <person name="Green P.J."/>
            <person name="Hallab A."/>
            <person name="Hartog M."/>
            <person name="Hua A."/>
            <person name="Humphray S.J."/>
            <person name="Jeong D.H."/>
            <person name="Jing Y."/>
            <person name="Jocker A."/>
            <person name="Kenton S.M."/>
            <person name="Kim D.J."/>
            <person name="Klee K."/>
            <person name="Lai H."/>
            <person name="Lang C."/>
            <person name="Lin S."/>
            <person name="Macmil S.L."/>
            <person name="Magdelenat G."/>
            <person name="Matthews L."/>
            <person name="McCorrison J."/>
            <person name="Monaghan E.L."/>
            <person name="Mun J.H."/>
            <person name="Najar F.Z."/>
            <person name="Nicholson C."/>
            <person name="Noirot C."/>
            <person name="O'Bleness M."/>
            <person name="Paule C.R."/>
            <person name="Poulain J."/>
            <person name="Prion F."/>
            <person name="Qin B."/>
            <person name="Qu C."/>
            <person name="Retzel E.F."/>
            <person name="Riddle C."/>
            <person name="Sallet E."/>
            <person name="Samain S."/>
            <person name="Samson N."/>
            <person name="Sanders I."/>
            <person name="Saurat O."/>
            <person name="Scarpelli C."/>
            <person name="Schiex T."/>
            <person name="Segurens B."/>
            <person name="Severin A.J."/>
            <person name="Sherrier D.J."/>
            <person name="Shi R."/>
            <person name="Sims S."/>
            <person name="Singer S.R."/>
            <person name="Sinharoy S."/>
            <person name="Sterck L."/>
            <person name="Viollet A."/>
            <person name="Wang B.B."/>
            <person name="Wang K."/>
            <person name="Wang M."/>
            <person name="Wang X."/>
            <person name="Warfsmann J."/>
            <person name="Weissenbach J."/>
            <person name="White D.D."/>
            <person name="White J.D."/>
            <person name="Wiley G.B."/>
            <person name="Wincker P."/>
            <person name="Xing Y."/>
            <person name="Yang L."/>
            <person name="Yao Z."/>
            <person name="Ying F."/>
            <person name="Zhai J."/>
            <person name="Zhou L."/>
            <person name="Zuber A."/>
            <person name="Denarie J."/>
            <person name="Dixon R.A."/>
            <person name="May G.D."/>
            <person name="Schwartz D.C."/>
            <person name="Rogers J."/>
            <person name="Quetier F."/>
            <person name="Town C.D."/>
            <person name="Roe B.A."/>
        </authorList>
    </citation>
    <scope>NUCLEOTIDE SEQUENCE [LARGE SCALE GENOMIC DNA]</scope>
    <source>
        <strain evidence="1">A17</strain>
        <strain evidence="2 3">cv. Jemalong A17</strain>
    </source>
</reference>
<reference evidence="2" key="3">
    <citation type="submission" date="2015-04" db="UniProtKB">
        <authorList>
            <consortium name="EnsemblPlants"/>
        </authorList>
    </citation>
    <scope>IDENTIFICATION</scope>
    <source>
        <strain evidence="2">cv. Jemalong A17</strain>
    </source>
</reference>
<accession>A0A072V457</accession>
<name>A0A072V457_MEDTR</name>
<gene>
    <name evidence="1" type="ordered locus">MTR_3g011430</name>
</gene>
<sequence>MSHGFHFIEAENPNNSYTHSNITLNSVFQLMHLQSTNTTQVHHLVVETGSNHLLLT</sequence>
<evidence type="ECO:0000313" key="2">
    <source>
        <dbReference type="EnsemblPlants" id="KEH32910"/>
    </source>
</evidence>
<dbReference type="AlphaFoldDB" id="A0A072V457"/>
<protein>
    <submittedName>
        <fullName evidence="1 2">Uncharacterized protein</fullName>
    </submittedName>
</protein>
<dbReference type="HOGENOM" id="CLU_3017250_0_0_1"/>
<dbReference type="EMBL" id="CM001219">
    <property type="protein sequence ID" value="KEH32910.1"/>
    <property type="molecule type" value="Genomic_DNA"/>
</dbReference>
<evidence type="ECO:0000313" key="3">
    <source>
        <dbReference type="Proteomes" id="UP000002051"/>
    </source>
</evidence>
<reference evidence="1 3" key="2">
    <citation type="journal article" date="2014" name="BMC Genomics">
        <title>An improved genome release (version Mt4.0) for the model legume Medicago truncatula.</title>
        <authorList>
            <person name="Tang H."/>
            <person name="Krishnakumar V."/>
            <person name="Bidwell S."/>
            <person name="Rosen B."/>
            <person name="Chan A."/>
            <person name="Zhou S."/>
            <person name="Gentzbittel L."/>
            <person name="Childs K.L."/>
            <person name="Yandell M."/>
            <person name="Gundlach H."/>
            <person name="Mayer K.F."/>
            <person name="Schwartz D.C."/>
            <person name="Town C.D."/>
        </authorList>
    </citation>
    <scope>GENOME REANNOTATION</scope>
    <source>
        <strain evidence="1">A17</strain>
        <strain evidence="2 3">cv. Jemalong A17</strain>
    </source>
</reference>
<organism evidence="1 3">
    <name type="scientific">Medicago truncatula</name>
    <name type="common">Barrel medic</name>
    <name type="synonym">Medicago tribuloides</name>
    <dbReference type="NCBI Taxonomy" id="3880"/>
    <lineage>
        <taxon>Eukaryota</taxon>
        <taxon>Viridiplantae</taxon>
        <taxon>Streptophyta</taxon>
        <taxon>Embryophyta</taxon>
        <taxon>Tracheophyta</taxon>
        <taxon>Spermatophyta</taxon>
        <taxon>Magnoliopsida</taxon>
        <taxon>eudicotyledons</taxon>
        <taxon>Gunneridae</taxon>
        <taxon>Pentapetalae</taxon>
        <taxon>rosids</taxon>
        <taxon>fabids</taxon>
        <taxon>Fabales</taxon>
        <taxon>Fabaceae</taxon>
        <taxon>Papilionoideae</taxon>
        <taxon>50 kb inversion clade</taxon>
        <taxon>NPAAA clade</taxon>
        <taxon>Hologalegina</taxon>
        <taxon>IRL clade</taxon>
        <taxon>Trifolieae</taxon>
        <taxon>Medicago</taxon>
    </lineage>
</organism>
<dbReference type="Proteomes" id="UP000002051">
    <property type="component" value="Chromosome 3"/>
</dbReference>
<proteinExistence type="predicted"/>